<evidence type="ECO:0000313" key="3">
    <source>
        <dbReference type="Proteomes" id="UP001489004"/>
    </source>
</evidence>
<comment type="caution">
    <text evidence="2">The sequence shown here is derived from an EMBL/GenBank/DDBJ whole genome shotgun (WGS) entry which is preliminary data.</text>
</comment>
<dbReference type="SUPFAM" id="SSF51197">
    <property type="entry name" value="Clavaminate synthase-like"/>
    <property type="match status" value="1"/>
</dbReference>
<dbReference type="Pfam" id="PF05721">
    <property type="entry name" value="PhyH"/>
    <property type="match status" value="1"/>
</dbReference>
<evidence type="ECO:0000256" key="1">
    <source>
        <dbReference type="ARBA" id="ARBA00001962"/>
    </source>
</evidence>
<organism evidence="2 3">
    <name type="scientific">[Myrmecia] bisecta</name>
    <dbReference type="NCBI Taxonomy" id="41462"/>
    <lineage>
        <taxon>Eukaryota</taxon>
        <taxon>Viridiplantae</taxon>
        <taxon>Chlorophyta</taxon>
        <taxon>core chlorophytes</taxon>
        <taxon>Trebouxiophyceae</taxon>
        <taxon>Trebouxiales</taxon>
        <taxon>Trebouxiaceae</taxon>
        <taxon>Myrmecia</taxon>
    </lineage>
</organism>
<dbReference type="Proteomes" id="UP001489004">
    <property type="component" value="Unassembled WGS sequence"/>
</dbReference>
<accession>A0AAW1Q7L4</accession>
<keyword evidence="3" id="KW-1185">Reference proteome</keyword>
<sequence>MAGRLMALQVEVHGADSLQCQTSQRLSSGGYAVSRADVALFHEQGFVHLPGVLSQEELQQVIEPVYTMFMRNEIPIPGKDLCDMSGAKGRTPDQYTVYNVMLPRKYYPEWQGNLFERRCQQIADQLQGGDMAVDYDQILAKRPHSEDAIFAWHQDMAYWPPHTKETATATCWLAVSAATLENGCMRYVPGSHKEKELRKHEPVGKTREESHALKTILRGGDAVKAWPCKAGDVIVHNERVIHSSGPNLSDGWRRAYVLAFRKRSTVAEERDMGFSHSHNDTVNWDKFHKHGVA</sequence>
<dbReference type="PANTHER" id="PTHR20883">
    <property type="entry name" value="PHYTANOYL-COA DIOXYGENASE DOMAIN CONTAINING 1"/>
    <property type="match status" value="1"/>
</dbReference>
<dbReference type="AlphaFoldDB" id="A0AAW1Q7L4"/>
<protein>
    <recommendedName>
        <fullName evidence="4">Phytanoyl-CoA dioxygenase</fullName>
    </recommendedName>
</protein>
<dbReference type="EMBL" id="JALJOR010000004">
    <property type="protein sequence ID" value="KAK9818064.1"/>
    <property type="molecule type" value="Genomic_DNA"/>
</dbReference>
<dbReference type="Gene3D" id="2.60.120.620">
    <property type="entry name" value="q2cbj1_9rhob like domain"/>
    <property type="match status" value="1"/>
</dbReference>
<proteinExistence type="predicted"/>
<reference evidence="2 3" key="1">
    <citation type="journal article" date="2024" name="Nat. Commun.">
        <title>Phylogenomics reveals the evolutionary origins of lichenization in chlorophyte algae.</title>
        <authorList>
            <person name="Puginier C."/>
            <person name="Libourel C."/>
            <person name="Otte J."/>
            <person name="Skaloud P."/>
            <person name="Haon M."/>
            <person name="Grisel S."/>
            <person name="Petersen M."/>
            <person name="Berrin J.G."/>
            <person name="Delaux P.M."/>
            <person name="Dal Grande F."/>
            <person name="Keller J."/>
        </authorList>
    </citation>
    <scope>NUCLEOTIDE SEQUENCE [LARGE SCALE GENOMIC DNA]</scope>
    <source>
        <strain evidence="2 3">SAG 2043</strain>
    </source>
</reference>
<comment type="cofactor">
    <cofactor evidence="1">
        <name>Fe cation</name>
        <dbReference type="ChEBI" id="CHEBI:24875"/>
    </cofactor>
</comment>
<name>A0AAW1Q7L4_9CHLO</name>
<evidence type="ECO:0000313" key="2">
    <source>
        <dbReference type="EMBL" id="KAK9818064.1"/>
    </source>
</evidence>
<evidence type="ECO:0008006" key="4">
    <source>
        <dbReference type="Google" id="ProtNLM"/>
    </source>
</evidence>
<dbReference type="InterPro" id="IPR008775">
    <property type="entry name" value="Phytyl_CoA_dOase-like"/>
</dbReference>
<gene>
    <name evidence="2" type="ORF">WJX72_006502</name>
</gene>
<dbReference type="PANTHER" id="PTHR20883:SF46">
    <property type="entry name" value="PHYTANOYL-COA HYDROXYLASE"/>
    <property type="match status" value="1"/>
</dbReference>